<dbReference type="Proteomes" id="UP001239215">
    <property type="component" value="Unassembled WGS sequence"/>
</dbReference>
<reference evidence="1" key="1">
    <citation type="submission" date="2023-07" db="EMBL/GenBank/DDBJ databases">
        <title>Functional and genomic diversity of the sorghum phyllosphere microbiome.</title>
        <authorList>
            <person name="Shade A."/>
        </authorList>
    </citation>
    <scope>NUCLEOTIDE SEQUENCE</scope>
    <source>
        <strain evidence="1">SORGH_AS_1067</strain>
    </source>
</reference>
<protein>
    <submittedName>
        <fullName evidence="1">Uncharacterized protein</fullName>
    </submittedName>
</protein>
<proteinExistence type="predicted"/>
<dbReference type="EMBL" id="JAUTAN010000001">
    <property type="protein sequence ID" value="MDQ1104511.1"/>
    <property type="molecule type" value="Genomic_DNA"/>
</dbReference>
<accession>A0AAJ1X140</accession>
<dbReference type="AlphaFoldDB" id="A0AAJ1X140"/>
<comment type="caution">
    <text evidence="1">The sequence shown here is derived from an EMBL/GenBank/DDBJ whole genome shotgun (WGS) entry which is preliminary data.</text>
</comment>
<evidence type="ECO:0000313" key="2">
    <source>
        <dbReference type="Proteomes" id="UP001239215"/>
    </source>
</evidence>
<sequence length="72" mass="7656">MDDVTVTLTQDEALVVWAALRRWNDSDALDGLLLDGEPTALHRLLGALRDTLAATEGVEPSQVGAARSRLAG</sequence>
<evidence type="ECO:0000313" key="1">
    <source>
        <dbReference type="EMBL" id="MDQ1104511.1"/>
    </source>
</evidence>
<organism evidence="1 2">
    <name type="scientific">Nocardioides zeae</name>
    <dbReference type="NCBI Taxonomy" id="1457234"/>
    <lineage>
        <taxon>Bacteria</taxon>
        <taxon>Bacillati</taxon>
        <taxon>Actinomycetota</taxon>
        <taxon>Actinomycetes</taxon>
        <taxon>Propionibacteriales</taxon>
        <taxon>Nocardioidaceae</taxon>
        <taxon>Nocardioides</taxon>
    </lineage>
</organism>
<gene>
    <name evidence="1" type="ORF">QE405_001795</name>
</gene>
<dbReference type="RefSeq" id="WP_307199919.1">
    <property type="nucleotide sequence ID" value="NZ_JAUTAN010000001.1"/>
</dbReference>
<name>A0AAJ1X140_9ACTN</name>